<reference evidence="2 3" key="1">
    <citation type="journal article" date="2014" name="Agronomy (Basel)">
        <title>A Draft Genome Sequence for Ensete ventricosum, the Drought-Tolerant Tree Against Hunger.</title>
        <authorList>
            <person name="Harrison J."/>
            <person name="Moore K.A."/>
            <person name="Paszkiewicz K."/>
            <person name="Jones T."/>
            <person name="Grant M."/>
            <person name="Ambacheew D."/>
            <person name="Muzemil S."/>
            <person name="Studholme D.J."/>
        </authorList>
    </citation>
    <scope>NUCLEOTIDE SEQUENCE [LARGE SCALE GENOMIC DNA]</scope>
</reference>
<feature type="compositionally biased region" description="Basic residues" evidence="1">
    <location>
        <begin position="1"/>
        <end position="18"/>
    </location>
</feature>
<name>A0A426Z5U0_ENSVE</name>
<dbReference type="Gene3D" id="3.20.20.140">
    <property type="entry name" value="Metal-dependent hydrolases"/>
    <property type="match status" value="1"/>
</dbReference>
<dbReference type="InterPro" id="IPR016195">
    <property type="entry name" value="Pol/histidinol_Pase-like"/>
</dbReference>
<comment type="caution">
    <text evidence="2">The sequence shown here is derived from an EMBL/GenBank/DDBJ whole genome shotgun (WGS) entry which is preliminary data.</text>
</comment>
<organism evidence="2 3">
    <name type="scientific">Ensete ventricosum</name>
    <name type="common">Abyssinian banana</name>
    <name type="synonym">Musa ensete</name>
    <dbReference type="NCBI Taxonomy" id="4639"/>
    <lineage>
        <taxon>Eukaryota</taxon>
        <taxon>Viridiplantae</taxon>
        <taxon>Streptophyta</taxon>
        <taxon>Embryophyta</taxon>
        <taxon>Tracheophyta</taxon>
        <taxon>Spermatophyta</taxon>
        <taxon>Magnoliopsida</taxon>
        <taxon>Liliopsida</taxon>
        <taxon>Zingiberales</taxon>
        <taxon>Musaceae</taxon>
        <taxon>Ensete</taxon>
    </lineage>
</organism>
<dbReference type="Proteomes" id="UP000287651">
    <property type="component" value="Unassembled WGS sequence"/>
</dbReference>
<sequence>MGNNKKRKEKNHKKKKRKAAGEQSLALRYVHEWVFRDSPPTSPAGDAPDDFAPQSSHKVVDPVVFELHCHSNHSDGFLSPSAVVERAHSNGLA</sequence>
<dbReference type="EMBL" id="AMZH03008251">
    <property type="protein sequence ID" value="RRT59348.1"/>
    <property type="molecule type" value="Genomic_DNA"/>
</dbReference>
<dbReference type="SUPFAM" id="SSF89550">
    <property type="entry name" value="PHP domain-like"/>
    <property type="match status" value="1"/>
</dbReference>
<evidence type="ECO:0000313" key="2">
    <source>
        <dbReference type="EMBL" id="RRT59348.1"/>
    </source>
</evidence>
<feature type="region of interest" description="Disordered" evidence="1">
    <location>
        <begin position="1"/>
        <end position="24"/>
    </location>
</feature>
<evidence type="ECO:0000256" key="1">
    <source>
        <dbReference type="SAM" id="MobiDB-lite"/>
    </source>
</evidence>
<dbReference type="AlphaFoldDB" id="A0A426Z5U0"/>
<evidence type="ECO:0000313" key="3">
    <source>
        <dbReference type="Proteomes" id="UP000287651"/>
    </source>
</evidence>
<accession>A0A426Z5U0</accession>
<gene>
    <name evidence="2" type="ORF">B296_00029038</name>
</gene>
<protein>
    <recommendedName>
        <fullName evidence="4">Polymerase/histidinol phosphatase N-terminal domain-containing protein</fullName>
    </recommendedName>
</protein>
<proteinExistence type="predicted"/>
<evidence type="ECO:0008006" key="4">
    <source>
        <dbReference type="Google" id="ProtNLM"/>
    </source>
</evidence>